<feature type="domain" description="Metallo-beta-lactamase" evidence="1">
    <location>
        <begin position="25"/>
        <end position="217"/>
    </location>
</feature>
<evidence type="ECO:0000313" key="3">
    <source>
        <dbReference type="Proteomes" id="UP000663505"/>
    </source>
</evidence>
<keyword evidence="3" id="KW-1185">Reference proteome</keyword>
<organism evidence="2 3">
    <name type="scientific">Alicyclobacillus mengziensis</name>
    <dbReference type="NCBI Taxonomy" id="2931921"/>
    <lineage>
        <taxon>Bacteria</taxon>
        <taxon>Bacillati</taxon>
        <taxon>Bacillota</taxon>
        <taxon>Bacilli</taxon>
        <taxon>Bacillales</taxon>
        <taxon>Alicyclobacillaceae</taxon>
        <taxon>Alicyclobacillus</taxon>
    </lineage>
</organism>
<evidence type="ECO:0000313" key="2">
    <source>
        <dbReference type="EMBL" id="QSO49328.1"/>
    </source>
</evidence>
<dbReference type="InterPro" id="IPR036866">
    <property type="entry name" value="RibonucZ/Hydroxyglut_hydro"/>
</dbReference>
<dbReference type="PANTHER" id="PTHR42951">
    <property type="entry name" value="METALLO-BETA-LACTAMASE DOMAIN-CONTAINING"/>
    <property type="match status" value="1"/>
</dbReference>
<dbReference type="RefSeq" id="WP_206658639.1">
    <property type="nucleotide sequence ID" value="NZ_CP071182.1"/>
</dbReference>
<dbReference type="InterPro" id="IPR050855">
    <property type="entry name" value="NDM-1-like"/>
</dbReference>
<dbReference type="SMART" id="SM00849">
    <property type="entry name" value="Lactamase_B"/>
    <property type="match status" value="1"/>
</dbReference>
<sequence length="283" mass="31825">MIKSLPWYRVVQVGNGVWAIDEHGEVTAYLVVGSERAVLLDTGLGLGDIKAEIQQITEKPLTVVNTHGHVDHVGGNCLFSEIYIHKADAFFLDMERPANIEKRRGTLERLRSTIPDLKSFDLQDWVTFRSNKVNFVAEGAFFELGDRTLQVIETPGHSPGCISLFDAKNGYLFPGDMVSSEHIFMHLPDSTPLGVFLKSMNKLMPLTGNIDLIFPCHGREKGMPHIWNSQTPIDTRYIEELHECARRIIEDNSIGQTYDTIAGPGLYYEYGRASIVYKPEIES</sequence>
<dbReference type="EMBL" id="CP071182">
    <property type="protein sequence ID" value="QSO49328.1"/>
    <property type="molecule type" value="Genomic_DNA"/>
</dbReference>
<dbReference type="InterPro" id="IPR001279">
    <property type="entry name" value="Metallo-B-lactamas"/>
</dbReference>
<dbReference type="Pfam" id="PF00753">
    <property type="entry name" value="Lactamase_B"/>
    <property type="match status" value="1"/>
</dbReference>
<dbReference type="SUPFAM" id="SSF56281">
    <property type="entry name" value="Metallo-hydrolase/oxidoreductase"/>
    <property type="match status" value="1"/>
</dbReference>
<dbReference type="Proteomes" id="UP000663505">
    <property type="component" value="Chromosome"/>
</dbReference>
<evidence type="ECO:0000259" key="1">
    <source>
        <dbReference type="SMART" id="SM00849"/>
    </source>
</evidence>
<reference evidence="2 3" key="1">
    <citation type="submission" date="2021-02" db="EMBL/GenBank/DDBJ databases">
        <title>Alicyclobacillus curvatus sp. nov. and Alicyclobacillus mengziensis sp. nov., two acidophilic bacteria isolated from acid mine drainage.</title>
        <authorList>
            <person name="Huang Y."/>
        </authorList>
    </citation>
    <scope>NUCLEOTIDE SEQUENCE [LARGE SCALE GENOMIC DNA]</scope>
    <source>
        <strain evidence="2 3">S30H14</strain>
    </source>
</reference>
<name>A0A9X7W4B0_9BACL</name>
<dbReference type="KEGG" id="afx:JZ786_10615"/>
<protein>
    <submittedName>
        <fullName evidence="2">MBL fold metallo-hydrolase</fullName>
    </submittedName>
</protein>
<dbReference type="PANTHER" id="PTHR42951:SF22">
    <property type="entry name" value="METALLO BETA-LACTAMASE SUPERFAMILY LIPOPROTEIN"/>
    <property type="match status" value="1"/>
</dbReference>
<proteinExistence type="predicted"/>
<dbReference type="AlphaFoldDB" id="A0A9X7W4B0"/>
<accession>A0A9X7W4B0</accession>
<dbReference type="Gene3D" id="3.60.15.10">
    <property type="entry name" value="Ribonuclease Z/Hydroxyacylglutathione hydrolase-like"/>
    <property type="match status" value="1"/>
</dbReference>
<gene>
    <name evidence="2" type="ORF">JZ786_10615</name>
</gene>